<dbReference type="AlphaFoldDB" id="Q2JC87"/>
<dbReference type="PANTHER" id="PTHR33204">
    <property type="entry name" value="TRANSCRIPTIONAL REGULATOR, MARR FAMILY"/>
    <property type="match status" value="1"/>
</dbReference>
<evidence type="ECO:0000256" key="2">
    <source>
        <dbReference type="ARBA" id="ARBA00023125"/>
    </source>
</evidence>
<dbReference type="PANTHER" id="PTHR33204:SF37">
    <property type="entry name" value="HTH-TYPE TRANSCRIPTIONAL REGULATOR YODB"/>
    <property type="match status" value="1"/>
</dbReference>
<evidence type="ECO:0000259" key="4">
    <source>
        <dbReference type="PROSITE" id="PS51118"/>
    </source>
</evidence>
<dbReference type="Pfam" id="PF01638">
    <property type="entry name" value="HxlR"/>
    <property type="match status" value="1"/>
</dbReference>
<reference evidence="5 6" key="1">
    <citation type="journal article" date="2007" name="Genome Res.">
        <title>Genome characteristics of facultatively symbiotic Frankia sp. strains reflect host range and host plant biogeography.</title>
        <authorList>
            <person name="Normand P."/>
            <person name="Lapierre P."/>
            <person name="Tisa L.S."/>
            <person name="Gogarten J.P."/>
            <person name="Alloisio N."/>
            <person name="Bagnarol E."/>
            <person name="Bassi C.A."/>
            <person name="Berry A.M."/>
            <person name="Bickhart D.M."/>
            <person name="Choisne N."/>
            <person name="Couloux A."/>
            <person name="Cournoyer B."/>
            <person name="Cruveiller S."/>
            <person name="Daubin V."/>
            <person name="Demange N."/>
            <person name="Francino M.P."/>
            <person name="Goltsman E."/>
            <person name="Huang Y."/>
            <person name="Kopp O.R."/>
            <person name="Labarre L."/>
            <person name="Lapidus A."/>
            <person name="Lavire C."/>
            <person name="Marechal J."/>
            <person name="Martinez M."/>
            <person name="Mastronunzio J.E."/>
            <person name="Mullin B.C."/>
            <person name="Niemann J."/>
            <person name="Pujic P."/>
            <person name="Rawnsley T."/>
            <person name="Rouy Z."/>
            <person name="Schenowitz C."/>
            <person name="Sellstedt A."/>
            <person name="Tavares F."/>
            <person name="Tomkins J.P."/>
            <person name="Vallenet D."/>
            <person name="Valverde C."/>
            <person name="Wall L.G."/>
            <person name="Wang Y."/>
            <person name="Medigue C."/>
            <person name="Benson D.R."/>
        </authorList>
    </citation>
    <scope>NUCLEOTIDE SEQUENCE [LARGE SCALE GENOMIC DNA]</scope>
    <source>
        <strain evidence="6">DSM 45818 / CECT 9043 / CcI3</strain>
    </source>
</reference>
<protein>
    <submittedName>
        <fullName evidence="5">Transcriptional regulator</fullName>
    </submittedName>
</protein>
<dbReference type="SUPFAM" id="SSF46785">
    <property type="entry name" value="Winged helix' DNA-binding domain"/>
    <property type="match status" value="1"/>
</dbReference>
<gene>
    <name evidence="5" type="ordered locus">Francci3_1729</name>
</gene>
<dbReference type="KEGG" id="fra:Francci3_1729"/>
<evidence type="ECO:0000256" key="3">
    <source>
        <dbReference type="ARBA" id="ARBA00023163"/>
    </source>
</evidence>
<sequence>MTGIDDLSGPDQRILLHDLRRTLNPGWLPDVLVALSSGPQPYTGLLRTLRSYDVPRGRRWPQPLIQEAVLTRTLRWMQRRGLVERARERAFPFGTVYWLTPAAKELADLVTPMAQWAAAHEDLLEIDRRAWAERRRRAKSGGNRRPRSG</sequence>
<dbReference type="EMBL" id="CP000249">
    <property type="protein sequence ID" value="ABD11105.1"/>
    <property type="molecule type" value="Genomic_DNA"/>
</dbReference>
<dbReference type="Gene3D" id="1.10.10.10">
    <property type="entry name" value="Winged helix-like DNA-binding domain superfamily/Winged helix DNA-binding domain"/>
    <property type="match status" value="1"/>
</dbReference>
<feature type="domain" description="HTH hxlR-type" evidence="4">
    <location>
        <begin position="9"/>
        <end position="125"/>
    </location>
</feature>
<dbReference type="InterPro" id="IPR002577">
    <property type="entry name" value="HTH_HxlR"/>
</dbReference>
<evidence type="ECO:0000256" key="1">
    <source>
        <dbReference type="ARBA" id="ARBA00023015"/>
    </source>
</evidence>
<keyword evidence="6" id="KW-1185">Reference proteome</keyword>
<dbReference type="OrthoDB" id="3214436at2"/>
<dbReference type="PROSITE" id="PS51118">
    <property type="entry name" value="HTH_HXLR"/>
    <property type="match status" value="1"/>
</dbReference>
<keyword evidence="2" id="KW-0238">DNA-binding</keyword>
<evidence type="ECO:0000313" key="5">
    <source>
        <dbReference type="EMBL" id="ABD11105.1"/>
    </source>
</evidence>
<accession>Q2JC87</accession>
<evidence type="ECO:0000313" key="6">
    <source>
        <dbReference type="Proteomes" id="UP000001937"/>
    </source>
</evidence>
<dbReference type="GO" id="GO:0003677">
    <property type="term" value="F:DNA binding"/>
    <property type="evidence" value="ECO:0007669"/>
    <property type="project" value="UniProtKB-KW"/>
</dbReference>
<keyword evidence="1" id="KW-0805">Transcription regulation</keyword>
<dbReference type="HOGENOM" id="CLU_1746955_0_0_11"/>
<organism evidence="5 6">
    <name type="scientific">Frankia casuarinae (strain DSM 45818 / CECT 9043 / HFP020203 / CcI3)</name>
    <dbReference type="NCBI Taxonomy" id="106370"/>
    <lineage>
        <taxon>Bacteria</taxon>
        <taxon>Bacillati</taxon>
        <taxon>Actinomycetota</taxon>
        <taxon>Actinomycetes</taxon>
        <taxon>Frankiales</taxon>
        <taxon>Frankiaceae</taxon>
        <taxon>Frankia</taxon>
    </lineage>
</organism>
<dbReference type="InterPro" id="IPR036388">
    <property type="entry name" value="WH-like_DNA-bd_sf"/>
</dbReference>
<name>Q2JC87_FRACC</name>
<keyword evidence="3" id="KW-0804">Transcription</keyword>
<dbReference type="InterPro" id="IPR036390">
    <property type="entry name" value="WH_DNA-bd_sf"/>
</dbReference>
<dbReference type="eggNOG" id="COG1733">
    <property type="taxonomic scope" value="Bacteria"/>
</dbReference>
<proteinExistence type="predicted"/>
<dbReference type="Proteomes" id="UP000001937">
    <property type="component" value="Chromosome"/>
</dbReference>